<dbReference type="AlphaFoldDB" id="A0A506Y7P2"/>
<dbReference type="PANTHER" id="PTHR42866:SF1">
    <property type="entry name" value="SPORE COAT POLYSACCHARIDE BIOSYNTHESIS PROTEIN SPSF"/>
    <property type="match status" value="1"/>
</dbReference>
<dbReference type="InterPro" id="IPR029044">
    <property type="entry name" value="Nucleotide-diphossugar_trans"/>
</dbReference>
<dbReference type="EMBL" id="VHQG01000001">
    <property type="protein sequence ID" value="TPW77247.1"/>
    <property type="molecule type" value="Genomic_DNA"/>
</dbReference>
<evidence type="ECO:0000313" key="2">
    <source>
        <dbReference type="Proteomes" id="UP000316252"/>
    </source>
</evidence>
<sequence>MTVAAVIQARAGSTRLPAKVLRRLGSRSVLEWVVDAARAAPGIDAIVIATSTEPADDAIAAEAERLGVGVVRGSEDDVLSRYRLAIETTRPEAVVRLTGDCPLLDPSLIAQVVAIWRADPRLQYVATTLQRTLPRGLDVELARADALLAADGEATAHHRAHVTSWLYRDESAVPRAGLVVAPRADDLRVTLDEPDDARLIEAIVAELGNDASEWRRVVDLLRSRPDLVEINAHVEQKALDAG</sequence>
<reference evidence="1 2" key="1">
    <citation type="submission" date="2019-06" db="EMBL/GenBank/DDBJ databases">
        <authorList>
            <person name="Li F."/>
        </authorList>
    </citation>
    <scope>NUCLEOTIDE SEQUENCE [LARGE SCALE GENOMIC DNA]</scope>
    <source>
        <strain evidence="1 2">10F1D-1</strain>
    </source>
</reference>
<dbReference type="GO" id="GO:0005829">
    <property type="term" value="C:cytosol"/>
    <property type="evidence" value="ECO:0007669"/>
    <property type="project" value="TreeGrafter"/>
</dbReference>
<proteinExistence type="predicted"/>
<dbReference type="Proteomes" id="UP000316252">
    <property type="component" value="Unassembled WGS sequence"/>
</dbReference>
<dbReference type="PANTHER" id="PTHR42866">
    <property type="entry name" value="3-DEOXY-MANNO-OCTULOSONATE CYTIDYLYLTRANSFERASE"/>
    <property type="match status" value="1"/>
</dbReference>
<dbReference type="InterPro" id="IPR003329">
    <property type="entry name" value="Cytidylyl_trans"/>
</dbReference>
<keyword evidence="1" id="KW-0946">Virion</keyword>
<dbReference type="Pfam" id="PF02348">
    <property type="entry name" value="CTP_transf_3"/>
    <property type="match status" value="1"/>
</dbReference>
<evidence type="ECO:0000313" key="1">
    <source>
        <dbReference type="EMBL" id="TPW77247.1"/>
    </source>
</evidence>
<dbReference type="SUPFAM" id="SSF53448">
    <property type="entry name" value="Nucleotide-diphospho-sugar transferases"/>
    <property type="match status" value="1"/>
</dbReference>
<comment type="caution">
    <text evidence="1">The sequence shown here is derived from an EMBL/GenBank/DDBJ whole genome shotgun (WGS) entry which is preliminary data.</text>
</comment>
<organism evidence="1 2">
    <name type="scientific">Schumannella soli</name>
    <dbReference type="NCBI Taxonomy" id="2590779"/>
    <lineage>
        <taxon>Bacteria</taxon>
        <taxon>Bacillati</taxon>
        <taxon>Actinomycetota</taxon>
        <taxon>Actinomycetes</taxon>
        <taxon>Micrococcales</taxon>
        <taxon>Microbacteriaceae</taxon>
        <taxon>Schumannella</taxon>
    </lineage>
</organism>
<dbReference type="Gene3D" id="3.90.550.10">
    <property type="entry name" value="Spore Coat Polysaccharide Biosynthesis Protein SpsA, Chain A"/>
    <property type="match status" value="1"/>
</dbReference>
<dbReference type="OrthoDB" id="9801052at2"/>
<dbReference type="RefSeq" id="WP_141161775.1">
    <property type="nucleotide sequence ID" value="NZ_VHQG01000001.1"/>
</dbReference>
<accession>A0A506Y7P2</accession>
<keyword evidence="2" id="KW-1185">Reference proteome</keyword>
<name>A0A506Y7P2_9MICO</name>
<gene>
    <name evidence="1" type="ORF">FJ657_00630</name>
</gene>
<protein>
    <submittedName>
        <fullName evidence="1">Spore coat protein</fullName>
    </submittedName>
</protein>
<keyword evidence="1" id="KW-0167">Capsid protein</keyword>